<gene>
    <name evidence="1" type="ORF">SALB_00043</name>
</gene>
<reference evidence="1 2" key="1">
    <citation type="journal article" date="2019" name="Microbiol. Resour. Announc.">
        <title>Draft Genome Sequence of the Most Traditional epsilon-Poly-l-Lysine Producer, Streptomyces albulus NBRC14147.</title>
        <authorList>
            <person name="Yamanaka K."/>
            <person name="Hamano Y."/>
        </authorList>
    </citation>
    <scope>NUCLEOTIDE SEQUENCE [LARGE SCALE GENOMIC DNA]</scope>
    <source>
        <strain evidence="1 2">NBRC 14147</strain>
    </source>
</reference>
<dbReference type="Proteomes" id="UP000288351">
    <property type="component" value="Unassembled WGS sequence"/>
</dbReference>
<proteinExistence type="predicted"/>
<protein>
    <submittedName>
        <fullName evidence="1">Uncharacterized protein</fullName>
    </submittedName>
</protein>
<comment type="caution">
    <text evidence="1">The sequence shown here is derived from an EMBL/GenBank/DDBJ whole genome shotgun (WGS) entry which is preliminary data.</text>
</comment>
<evidence type="ECO:0000313" key="1">
    <source>
        <dbReference type="EMBL" id="GCB87392.1"/>
    </source>
</evidence>
<dbReference type="AlphaFoldDB" id="A0A401QPY5"/>
<evidence type="ECO:0000313" key="2">
    <source>
        <dbReference type="Proteomes" id="UP000288351"/>
    </source>
</evidence>
<accession>A0A401QPY5</accession>
<sequence length="73" mass="8100">MLRRDGRSVTAAQVKYLTMLVEEVGKARFDVLSAKVVKDSDTEPRVPRQRCAMATKRLTKARAGTLPRALVGQ</sequence>
<organism evidence="1 2">
    <name type="scientific">Streptomyces noursei</name>
    <name type="common">Streptomyces albulus</name>
    <dbReference type="NCBI Taxonomy" id="1971"/>
    <lineage>
        <taxon>Bacteria</taxon>
        <taxon>Bacillati</taxon>
        <taxon>Actinomycetota</taxon>
        <taxon>Actinomycetes</taxon>
        <taxon>Kitasatosporales</taxon>
        <taxon>Streptomycetaceae</taxon>
        <taxon>Streptomyces</taxon>
    </lineage>
</organism>
<name>A0A401QPY5_STRNR</name>
<dbReference type="EMBL" id="BHXC01000001">
    <property type="protein sequence ID" value="GCB87392.1"/>
    <property type="molecule type" value="Genomic_DNA"/>
</dbReference>